<proteinExistence type="predicted"/>
<dbReference type="AlphaFoldDB" id="A0A0R1NQD5"/>
<protein>
    <submittedName>
        <fullName evidence="1">Uncharacterized protein</fullName>
    </submittedName>
</protein>
<dbReference type="EMBL" id="AZEB01000011">
    <property type="protein sequence ID" value="KRL21945.1"/>
    <property type="molecule type" value="Genomic_DNA"/>
</dbReference>
<sequence length="121" mass="13756">MAWVYDHAHNKIDLLAGYSGLDSAMRAAGEGEGGTSNDVKIYLMKNSKSQNYVFKLKHHYIYLIKISNGDSYYEAGVGVKKDQNGNVYNHQLSKSEMDQVDLNAEEDYWWTRDGFDDFGSD</sequence>
<organism evidence="1 2">
    <name type="scientific">Lentilactobacillus kisonensis DSM 19906 = JCM 15041</name>
    <dbReference type="NCBI Taxonomy" id="1423766"/>
    <lineage>
        <taxon>Bacteria</taxon>
        <taxon>Bacillati</taxon>
        <taxon>Bacillota</taxon>
        <taxon>Bacilli</taxon>
        <taxon>Lactobacillales</taxon>
        <taxon>Lactobacillaceae</taxon>
        <taxon>Lentilactobacillus</taxon>
    </lineage>
</organism>
<comment type="caution">
    <text evidence="1">The sequence shown here is derived from an EMBL/GenBank/DDBJ whole genome shotgun (WGS) entry which is preliminary data.</text>
</comment>
<evidence type="ECO:0000313" key="1">
    <source>
        <dbReference type="EMBL" id="KRL21945.1"/>
    </source>
</evidence>
<reference evidence="1 2" key="1">
    <citation type="journal article" date="2015" name="Genome Announc.">
        <title>Expanding the biotechnology potential of lactobacilli through comparative genomics of 213 strains and associated genera.</title>
        <authorList>
            <person name="Sun Z."/>
            <person name="Harris H.M."/>
            <person name="McCann A."/>
            <person name="Guo C."/>
            <person name="Argimon S."/>
            <person name="Zhang W."/>
            <person name="Yang X."/>
            <person name="Jeffery I.B."/>
            <person name="Cooney J.C."/>
            <person name="Kagawa T.F."/>
            <person name="Liu W."/>
            <person name="Song Y."/>
            <person name="Salvetti E."/>
            <person name="Wrobel A."/>
            <person name="Rasinkangas P."/>
            <person name="Parkhill J."/>
            <person name="Rea M.C."/>
            <person name="O'Sullivan O."/>
            <person name="Ritari J."/>
            <person name="Douillard F.P."/>
            <person name="Paul Ross R."/>
            <person name="Yang R."/>
            <person name="Briner A.E."/>
            <person name="Felis G.E."/>
            <person name="de Vos W.M."/>
            <person name="Barrangou R."/>
            <person name="Klaenhammer T.R."/>
            <person name="Caufield P.W."/>
            <person name="Cui Y."/>
            <person name="Zhang H."/>
            <person name="O'Toole P.W."/>
        </authorList>
    </citation>
    <scope>NUCLEOTIDE SEQUENCE [LARGE SCALE GENOMIC DNA]</scope>
    <source>
        <strain evidence="1 2">DSM 19906</strain>
    </source>
</reference>
<dbReference type="Proteomes" id="UP000051439">
    <property type="component" value="Unassembled WGS sequence"/>
</dbReference>
<gene>
    <name evidence="1" type="ORF">FC98_GL000508</name>
</gene>
<dbReference type="RefSeq" id="WP_008857011.1">
    <property type="nucleotide sequence ID" value="NZ_AZEB01000011.1"/>
</dbReference>
<accession>A0A0R1NQD5</accession>
<dbReference type="PATRIC" id="fig|1423766.4.peg.520"/>
<keyword evidence="2" id="KW-1185">Reference proteome</keyword>
<evidence type="ECO:0000313" key="2">
    <source>
        <dbReference type="Proteomes" id="UP000051439"/>
    </source>
</evidence>
<name>A0A0R1NQD5_9LACO</name>